<dbReference type="EMBL" id="CP001292">
    <property type="protein sequence ID" value="ACK73935.1"/>
    <property type="molecule type" value="Genomic_DNA"/>
</dbReference>
<dbReference type="HOGENOM" id="CLU_335166_0_0_3"/>
<feature type="region of interest" description="Disordered" evidence="1">
    <location>
        <begin position="708"/>
        <end position="765"/>
    </location>
</feature>
<dbReference type="InterPro" id="IPR032047">
    <property type="entry name" value="ResT/TelK_cat"/>
</dbReference>
<dbReference type="RefSeq" id="WP_012599830.1">
    <property type="nucleotide sequence ID" value="NC_011738.1"/>
</dbReference>
<geneLocation type="plasmid" evidence="3 4">
    <name>pP742401</name>
</geneLocation>
<dbReference type="Proteomes" id="UP000002384">
    <property type="component" value="Plasmid pP742401"/>
</dbReference>
<feature type="compositionally biased region" description="Polar residues" evidence="1">
    <location>
        <begin position="723"/>
        <end position="753"/>
    </location>
</feature>
<evidence type="ECO:0000259" key="2">
    <source>
        <dbReference type="Pfam" id="PF16684"/>
    </source>
</evidence>
<keyword evidence="4" id="KW-1185">Reference proteome</keyword>
<dbReference type="Gene3D" id="1.10.443.30">
    <property type="entry name" value="Telomere resolvase"/>
    <property type="match status" value="1"/>
</dbReference>
<evidence type="ECO:0000313" key="4">
    <source>
        <dbReference type="Proteomes" id="UP000002384"/>
    </source>
</evidence>
<dbReference type="eggNOG" id="COG3170">
    <property type="taxonomic scope" value="Bacteria"/>
</dbReference>
<feature type="domain" description="Telomere resolvase ResT/TelK catalytic" evidence="2">
    <location>
        <begin position="188"/>
        <end position="377"/>
    </location>
</feature>
<feature type="compositionally biased region" description="Polar residues" evidence="1">
    <location>
        <begin position="708"/>
        <end position="717"/>
    </location>
</feature>
<proteinExistence type="predicted"/>
<dbReference type="Pfam" id="PF16684">
    <property type="entry name" value="ResT-TelK_cat"/>
    <property type="match status" value="1"/>
</dbReference>
<gene>
    <name evidence="3" type="ordered locus">PCC7424_5888</name>
</gene>
<feature type="compositionally biased region" description="Polar residues" evidence="1">
    <location>
        <begin position="621"/>
        <end position="637"/>
    </location>
</feature>
<dbReference type="KEGG" id="cyc:PCC7424_5888"/>
<dbReference type="OrthoDB" id="415530at2"/>
<keyword evidence="3" id="KW-0614">Plasmid</keyword>
<protein>
    <recommendedName>
        <fullName evidence="2">Telomere resolvase ResT/TelK catalytic domain-containing protein</fullName>
    </recommendedName>
</protein>
<dbReference type="AlphaFoldDB" id="B7KMB3"/>
<feature type="compositionally biased region" description="Basic and acidic residues" evidence="1">
    <location>
        <begin position="755"/>
        <end position="765"/>
    </location>
</feature>
<dbReference type="InterPro" id="IPR038280">
    <property type="entry name" value="ResT/TelK_cat_sf"/>
</dbReference>
<accession>B7KMB3</accession>
<name>B7KMB3_GLOC7</name>
<sequence>MPRTDHLRLPDVQLIKNIEREIAQRGWQEVRASILSIYHQRLAEILVNPSVHKRPKKLSASELNTLALCFVARLIELQQDNQDTEERIKCLCKSETELLEKGYPRETIAKNHYPLYINLVKDAIAKEKITLNEQNSYSFDIYKQTGELETITAHYANLYLKYDREFYRQVKRQSNERNNIKQDSPKPVHLYPYLEKLELLLKSETYTELTVGIAAATGRRFSEIIERGTFTIPFNPNSPYELEFSGQLKKTKEAPAYTTYSIVPARLVVAALNKLRAMPKIKVLAGASIQKINTLLPTVNYQVKRHFHSTGIVEVLEGEAGVTIHNLRAIYGEISAHFFCESRSSFPRFLCGQLGHLIEEEKVNANLSPSTEHYFHYYLVDKDGTTINEMGVKLKQADGDTEFDTEFIKQAEQFLSSNNPWCQLTGVIALTGTPPDGLLKHFVFKGVQGKKIIHYTHQVHPPHTPPLRLVTLADSTKILDTITILRNHPLLKPYLDTHVGKDINGYVRERIADYLGQLGVETYSLAISVYQRIISSFVMEIEEEEEKKEKENKESSLPATPTIIDEFKQLSSILKTDSEQETLLKIIELAKIALSNNAQPQEDKLSEPIAVIQENPTQPLVESFSEDNGNNATSPKKPQSPGKPAPTPQPRTFYVNALNNVIAPFFNGDPQSSWYSMTIAKKLDEFIDTAKTLISLYTQQPVIHPVLQTINPTPSHSSEPENLPQTPTPQESATNNQESADTPQSPLKNTPKSPLTDHRRRNDTPRRINQAIDALMKYNQHVAHSLRWYISAPVLKELAGGAQVSINSALKERSNELEKHHQSLDIKKQHNRSFHREHSVTDFVTLEF</sequence>
<evidence type="ECO:0000313" key="3">
    <source>
        <dbReference type="EMBL" id="ACK73935.1"/>
    </source>
</evidence>
<reference evidence="4" key="1">
    <citation type="journal article" date="2011" name="MBio">
        <title>Novel metabolic attributes of the genus Cyanothece, comprising a group of unicellular nitrogen-fixing Cyanobacteria.</title>
        <authorList>
            <person name="Bandyopadhyay A."/>
            <person name="Elvitigala T."/>
            <person name="Welsh E."/>
            <person name="Stockel J."/>
            <person name="Liberton M."/>
            <person name="Min H."/>
            <person name="Sherman L.A."/>
            <person name="Pakrasi H.B."/>
        </authorList>
    </citation>
    <scope>NUCLEOTIDE SEQUENCE [LARGE SCALE GENOMIC DNA]</scope>
    <source>
        <strain evidence="4">PCC 7424</strain>
        <plasmid evidence="4">pP742401</plasmid>
    </source>
</reference>
<evidence type="ECO:0000256" key="1">
    <source>
        <dbReference type="SAM" id="MobiDB-lite"/>
    </source>
</evidence>
<feature type="region of interest" description="Disordered" evidence="1">
    <location>
        <begin position="621"/>
        <end position="652"/>
    </location>
</feature>
<organism evidence="3 4">
    <name type="scientific">Gloeothece citriformis (strain PCC 7424)</name>
    <name type="common">Cyanothece sp. (strain PCC 7424)</name>
    <dbReference type="NCBI Taxonomy" id="65393"/>
    <lineage>
        <taxon>Bacteria</taxon>
        <taxon>Bacillati</taxon>
        <taxon>Cyanobacteriota</taxon>
        <taxon>Cyanophyceae</taxon>
        <taxon>Oscillatoriophycideae</taxon>
        <taxon>Chroococcales</taxon>
        <taxon>Aphanothecaceae</taxon>
        <taxon>Gloeothece</taxon>
        <taxon>Gloeothece citriformis</taxon>
    </lineage>
</organism>